<dbReference type="EMBL" id="JABWDY010029210">
    <property type="protein sequence ID" value="KAF5186491.1"/>
    <property type="molecule type" value="Genomic_DNA"/>
</dbReference>
<protein>
    <submittedName>
        <fullName evidence="2">Uncharacterized protein</fullName>
    </submittedName>
</protein>
<evidence type="ECO:0000256" key="1">
    <source>
        <dbReference type="SAM" id="MobiDB-lite"/>
    </source>
</evidence>
<feature type="compositionally biased region" description="Basic and acidic residues" evidence="1">
    <location>
        <begin position="36"/>
        <end position="68"/>
    </location>
</feature>
<evidence type="ECO:0000313" key="3">
    <source>
        <dbReference type="Proteomes" id="UP000554482"/>
    </source>
</evidence>
<evidence type="ECO:0000313" key="2">
    <source>
        <dbReference type="EMBL" id="KAF5186491.1"/>
    </source>
</evidence>
<feature type="region of interest" description="Disordered" evidence="1">
    <location>
        <begin position="18"/>
        <end position="101"/>
    </location>
</feature>
<name>A0A7J6VP06_THATH</name>
<keyword evidence="3" id="KW-1185">Reference proteome</keyword>
<accession>A0A7J6VP06</accession>
<dbReference type="Proteomes" id="UP000554482">
    <property type="component" value="Unassembled WGS sequence"/>
</dbReference>
<comment type="caution">
    <text evidence="2">The sequence shown here is derived from an EMBL/GenBank/DDBJ whole genome shotgun (WGS) entry which is preliminary data.</text>
</comment>
<sequence length="132" mass="15326">MVVLFPYDPWEGAEVNYTAEEWQTDEQSPYDSHPAGPEEHAYESRTLRNENSVRRESPLDDVDRRSEVQPDPPVTSETPTSSRGESDTEYSLIENSPTPLNQQLELETEVQLSQQEDEEWGLRWKQAVEFVR</sequence>
<gene>
    <name evidence="2" type="ORF">FRX31_023922</name>
</gene>
<reference evidence="2 3" key="1">
    <citation type="submission" date="2020-06" db="EMBL/GenBank/DDBJ databases">
        <title>Transcriptomic and genomic resources for Thalictrum thalictroides and T. hernandezii: Facilitating candidate gene discovery in an emerging model plant lineage.</title>
        <authorList>
            <person name="Arias T."/>
            <person name="Riano-Pachon D.M."/>
            <person name="Di Stilio V.S."/>
        </authorList>
    </citation>
    <scope>NUCLEOTIDE SEQUENCE [LARGE SCALE GENOMIC DNA]</scope>
    <source>
        <strain evidence="3">cv. WT478/WT964</strain>
        <tissue evidence="2">Leaves</tissue>
    </source>
</reference>
<proteinExistence type="predicted"/>
<dbReference type="AlphaFoldDB" id="A0A7J6VP06"/>
<organism evidence="2 3">
    <name type="scientific">Thalictrum thalictroides</name>
    <name type="common">Rue-anemone</name>
    <name type="synonym">Anemone thalictroides</name>
    <dbReference type="NCBI Taxonomy" id="46969"/>
    <lineage>
        <taxon>Eukaryota</taxon>
        <taxon>Viridiplantae</taxon>
        <taxon>Streptophyta</taxon>
        <taxon>Embryophyta</taxon>
        <taxon>Tracheophyta</taxon>
        <taxon>Spermatophyta</taxon>
        <taxon>Magnoliopsida</taxon>
        <taxon>Ranunculales</taxon>
        <taxon>Ranunculaceae</taxon>
        <taxon>Thalictroideae</taxon>
        <taxon>Thalictrum</taxon>
    </lineage>
</organism>